<keyword evidence="1 2" id="KW-0489">Methyltransferase</keyword>
<accession>A0A9R0WSQ4</accession>
<sequence>MHTRVCLACKSETLVFLCRYTPIKHCLHKAPAGIEERGSEWPEEWPKRLETFPDWLGDLQTRVSADHSHWKAVVEKSYLDGLGINWTNIRNVLDMKAVYGGYALLSEFPFPYI</sequence>
<protein>
    <recommendedName>
        <fullName evidence="2">Methyltransferase</fullName>
        <ecNumber evidence="2">2.1.1.-</ecNumber>
    </recommendedName>
</protein>
<dbReference type="PANTHER" id="PTHR10108:SF1102">
    <property type="entry name" value="METHYLTRANSFERASE PMT28-RELATED"/>
    <property type="match status" value="1"/>
</dbReference>
<keyword evidence="2" id="KW-0735">Signal-anchor</keyword>
<keyword evidence="4" id="KW-1185">Reference proteome</keyword>
<keyword evidence="2" id="KW-0325">Glycoprotein</keyword>
<name>A0A9R0WSQ4_TRITD</name>
<gene>
    <name evidence="3" type="ORF">TRITD_5Av1G209640</name>
</gene>
<dbReference type="Gramene" id="TRITD5Av1G209640.6">
    <property type="protein sequence ID" value="TRITD5Av1G209640.6"/>
    <property type="gene ID" value="TRITD5Av1G209640"/>
</dbReference>
<dbReference type="InterPro" id="IPR004159">
    <property type="entry name" value="Put_SAM_MeTrfase"/>
</dbReference>
<proteinExistence type="inferred from homology"/>
<keyword evidence="2" id="KW-0808">Transferase</keyword>
<evidence type="ECO:0000313" key="3">
    <source>
        <dbReference type="EMBL" id="VAI22490.1"/>
    </source>
</evidence>
<dbReference type="GO" id="GO:0032259">
    <property type="term" value="P:methylation"/>
    <property type="evidence" value="ECO:0007669"/>
    <property type="project" value="UniProtKB-KW"/>
</dbReference>
<keyword evidence="2" id="KW-0812">Transmembrane</keyword>
<dbReference type="PANTHER" id="PTHR10108">
    <property type="entry name" value="SAM-DEPENDENT METHYLTRANSFERASE"/>
    <property type="match status" value="1"/>
</dbReference>
<dbReference type="GO" id="GO:0005802">
    <property type="term" value="C:trans-Golgi network"/>
    <property type="evidence" value="ECO:0007669"/>
    <property type="project" value="TreeGrafter"/>
</dbReference>
<reference evidence="3 4" key="1">
    <citation type="submission" date="2017-09" db="EMBL/GenBank/DDBJ databases">
        <authorList>
            <consortium name="International Durum Wheat Genome Sequencing Consortium (IDWGSC)"/>
            <person name="Milanesi L."/>
        </authorList>
    </citation>
    <scope>NUCLEOTIDE SEQUENCE [LARGE SCALE GENOMIC DNA]</scope>
    <source>
        <strain evidence="4">cv. Svevo</strain>
    </source>
</reference>
<dbReference type="EC" id="2.1.1.-" evidence="2"/>
<dbReference type="Proteomes" id="UP000324705">
    <property type="component" value="Chromosome 5A"/>
</dbReference>
<evidence type="ECO:0000256" key="2">
    <source>
        <dbReference type="RuleBase" id="RU366043"/>
    </source>
</evidence>
<dbReference type="GO" id="GO:0005768">
    <property type="term" value="C:endosome"/>
    <property type="evidence" value="ECO:0007669"/>
    <property type="project" value="TreeGrafter"/>
</dbReference>
<dbReference type="AlphaFoldDB" id="A0A9R0WSQ4"/>
<dbReference type="GO" id="GO:0016020">
    <property type="term" value="C:membrane"/>
    <property type="evidence" value="ECO:0007669"/>
    <property type="project" value="UniProtKB-SubCell"/>
</dbReference>
<dbReference type="Pfam" id="PF03141">
    <property type="entry name" value="Methyltransf_29"/>
    <property type="match status" value="1"/>
</dbReference>
<evidence type="ECO:0000313" key="4">
    <source>
        <dbReference type="Proteomes" id="UP000324705"/>
    </source>
</evidence>
<comment type="subcellular location">
    <subcellularLocation>
        <location evidence="2">Membrane</location>
        <topology evidence="2">Single-pass type II membrane protein</topology>
    </subcellularLocation>
</comment>
<evidence type="ECO:0000256" key="1">
    <source>
        <dbReference type="ARBA" id="ARBA00022603"/>
    </source>
</evidence>
<dbReference type="EMBL" id="LT934119">
    <property type="protein sequence ID" value="VAI22490.1"/>
    <property type="molecule type" value="Genomic_DNA"/>
</dbReference>
<comment type="similarity">
    <text evidence="2">Belongs to the methyltransferase superfamily.</text>
</comment>
<dbReference type="GO" id="GO:0008168">
    <property type="term" value="F:methyltransferase activity"/>
    <property type="evidence" value="ECO:0007669"/>
    <property type="project" value="UniProtKB-UniRule"/>
</dbReference>
<organism evidence="3 4">
    <name type="scientific">Triticum turgidum subsp. durum</name>
    <name type="common">Durum wheat</name>
    <name type="synonym">Triticum durum</name>
    <dbReference type="NCBI Taxonomy" id="4567"/>
    <lineage>
        <taxon>Eukaryota</taxon>
        <taxon>Viridiplantae</taxon>
        <taxon>Streptophyta</taxon>
        <taxon>Embryophyta</taxon>
        <taxon>Tracheophyta</taxon>
        <taxon>Spermatophyta</taxon>
        <taxon>Magnoliopsida</taxon>
        <taxon>Liliopsida</taxon>
        <taxon>Poales</taxon>
        <taxon>Poaceae</taxon>
        <taxon>BOP clade</taxon>
        <taxon>Pooideae</taxon>
        <taxon>Triticodae</taxon>
        <taxon>Triticeae</taxon>
        <taxon>Triticinae</taxon>
        <taxon>Triticum</taxon>
    </lineage>
</organism>